<evidence type="ECO:0000313" key="1">
    <source>
        <dbReference type="EMBL" id="KAI5081959.1"/>
    </source>
</evidence>
<protein>
    <submittedName>
        <fullName evidence="1">Uncharacterized protein</fullName>
    </submittedName>
</protein>
<keyword evidence="2" id="KW-1185">Reference proteome</keyword>
<name>A0A9D4V8W0_ADICA</name>
<dbReference type="AlphaFoldDB" id="A0A9D4V8W0"/>
<dbReference type="OrthoDB" id="1711508at2759"/>
<dbReference type="EMBL" id="JABFUD020000003">
    <property type="protein sequence ID" value="KAI5081959.1"/>
    <property type="molecule type" value="Genomic_DNA"/>
</dbReference>
<reference evidence="1" key="1">
    <citation type="submission" date="2021-01" db="EMBL/GenBank/DDBJ databases">
        <title>Adiantum capillus-veneris genome.</title>
        <authorList>
            <person name="Fang Y."/>
            <person name="Liao Q."/>
        </authorList>
    </citation>
    <scope>NUCLEOTIDE SEQUENCE</scope>
    <source>
        <strain evidence="1">H3</strain>
        <tissue evidence="1">Leaf</tissue>
    </source>
</reference>
<accession>A0A9D4V8W0</accession>
<gene>
    <name evidence="1" type="ORF">GOP47_0001702</name>
</gene>
<organism evidence="1 2">
    <name type="scientific">Adiantum capillus-veneris</name>
    <name type="common">Maidenhair fern</name>
    <dbReference type="NCBI Taxonomy" id="13818"/>
    <lineage>
        <taxon>Eukaryota</taxon>
        <taxon>Viridiplantae</taxon>
        <taxon>Streptophyta</taxon>
        <taxon>Embryophyta</taxon>
        <taxon>Tracheophyta</taxon>
        <taxon>Polypodiopsida</taxon>
        <taxon>Polypodiidae</taxon>
        <taxon>Polypodiales</taxon>
        <taxon>Pteridineae</taxon>
        <taxon>Pteridaceae</taxon>
        <taxon>Vittarioideae</taxon>
        <taxon>Adiantum</taxon>
    </lineage>
</organism>
<dbReference type="Proteomes" id="UP000886520">
    <property type="component" value="Chromosome 2"/>
</dbReference>
<evidence type="ECO:0000313" key="2">
    <source>
        <dbReference type="Proteomes" id="UP000886520"/>
    </source>
</evidence>
<comment type="caution">
    <text evidence="1">The sequence shown here is derived from an EMBL/GenBank/DDBJ whole genome shotgun (WGS) entry which is preliminary data.</text>
</comment>
<proteinExistence type="predicted"/>
<sequence>MGRAGKEGGSIGSERGRGCSVSCVARCARKTGGNCSTVEDEILVEPVDAPEIVDDFEFEEIDSQDIKDREVNKLKLRRRIEQYKLSTYRFAIVYVLPEKLFIFSFV</sequence>